<dbReference type="Pfam" id="PF02452">
    <property type="entry name" value="PemK_toxin"/>
    <property type="match status" value="1"/>
</dbReference>
<dbReference type="RefSeq" id="WP_204053635.1">
    <property type="nucleotide sequence ID" value="NZ_FTNI01000007.1"/>
</dbReference>
<evidence type="ECO:0000313" key="4">
    <source>
        <dbReference type="Proteomes" id="UP000186096"/>
    </source>
</evidence>
<evidence type="ECO:0000313" key="3">
    <source>
        <dbReference type="EMBL" id="SIR25853.1"/>
    </source>
</evidence>
<dbReference type="InterPro" id="IPR003477">
    <property type="entry name" value="PemK-like"/>
</dbReference>
<dbReference type="GO" id="GO:0006402">
    <property type="term" value="P:mRNA catabolic process"/>
    <property type="evidence" value="ECO:0007669"/>
    <property type="project" value="TreeGrafter"/>
</dbReference>
<dbReference type="GO" id="GO:0004521">
    <property type="term" value="F:RNA endonuclease activity"/>
    <property type="evidence" value="ECO:0007669"/>
    <property type="project" value="TreeGrafter"/>
</dbReference>
<dbReference type="SUPFAM" id="SSF50118">
    <property type="entry name" value="Cell growth inhibitor/plasmid maintenance toxic component"/>
    <property type="match status" value="1"/>
</dbReference>
<dbReference type="GO" id="GO:0003677">
    <property type="term" value="F:DNA binding"/>
    <property type="evidence" value="ECO:0007669"/>
    <property type="project" value="InterPro"/>
</dbReference>
<name>A0A1N6ZGA7_9ACTN</name>
<keyword evidence="4" id="KW-1185">Reference proteome</keyword>
<comment type="similarity">
    <text evidence="1">Belongs to the PemK/MazF family.</text>
</comment>
<dbReference type="AlphaFoldDB" id="A0A1N6ZGA7"/>
<evidence type="ECO:0000256" key="2">
    <source>
        <dbReference type="ARBA" id="ARBA00022649"/>
    </source>
</evidence>
<proteinExistence type="inferred from homology"/>
<sequence length="111" mass="12522">MRITLGDLWLADYGQPTGREQGGPRPVVVMSGRAINDVRMGLVFTVPLTTTERGWPSHVEIAPGTGLEKQSWAMVEQFRAISVRRLTRRIGWVEEPTLEKMRVVLSHLIRA</sequence>
<dbReference type="PANTHER" id="PTHR33988:SF2">
    <property type="entry name" value="ENDORIBONUCLEASE MAZF"/>
    <property type="match status" value="1"/>
</dbReference>
<evidence type="ECO:0000256" key="1">
    <source>
        <dbReference type="ARBA" id="ARBA00007521"/>
    </source>
</evidence>
<protein>
    <submittedName>
        <fullName evidence="3">mRNA interferase MazF</fullName>
    </submittedName>
</protein>
<dbReference type="Proteomes" id="UP000186096">
    <property type="component" value="Unassembled WGS sequence"/>
</dbReference>
<gene>
    <name evidence="3" type="ORF">SAMN05421833_107129</name>
</gene>
<reference evidence="4" key="1">
    <citation type="submission" date="2017-01" db="EMBL/GenBank/DDBJ databases">
        <authorList>
            <person name="Varghese N."/>
            <person name="Submissions S."/>
        </authorList>
    </citation>
    <scope>NUCLEOTIDE SEQUENCE [LARGE SCALE GENOMIC DNA]</scope>
    <source>
        <strain evidence="4">ATCC 12950</strain>
    </source>
</reference>
<dbReference type="GO" id="GO:0016075">
    <property type="term" value="P:rRNA catabolic process"/>
    <property type="evidence" value="ECO:0007669"/>
    <property type="project" value="TreeGrafter"/>
</dbReference>
<dbReference type="STRING" id="58117.SAMN05421833_107129"/>
<dbReference type="PANTHER" id="PTHR33988">
    <property type="entry name" value="ENDORIBONUCLEASE MAZF-RELATED"/>
    <property type="match status" value="1"/>
</dbReference>
<organism evidence="3 4">
    <name type="scientific">Microbispora rosea</name>
    <dbReference type="NCBI Taxonomy" id="58117"/>
    <lineage>
        <taxon>Bacteria</taxon>
        <taxon>Bacillati</taxon>
        <taxon>Actinomycetota</taxon>
        <taxon>Actinomycetes</taxon>
        <taxon>Streptosporangiales</taxon>
        <taxon>Streptosporangiaceae</taxon>
        <taxon>Microbispora</taxon>
    </lineage>
</organism>
<dbReference type="EMBL" id="FTNI01000007">
    <property type="protein sequence ID" value="SIR25853.1"/>
    <property type="molecule type" value="Genomic_DNA"/>
</dbReference>
<dbReference type="InterPro" id="IPR011067">
    <property type="entry name" value="Plasmid_toxin/cell-grow_inhib"/>
</dbReference>
<keyword evidence="2" id="KW-1277">Toxin-antitoxin system</keyword>
<accession>A0A1N6ZGA7</accession>
<dbReference type="Gene3D" id="2.30.30.110">
    <property type="match status" value="1"/>
</dbReference>